<reference evidence="6" key="1">
    <citation type="submission" date="2023-03" db="EMBL/GenBank/DDBJ databases">
        <authorList>
            <person name="Steffen K."/>
            <person name="Cardenas P."/>
        </authorList>
    </citation>
    <scope>NUCLEOTIDE SEQUENCE</scope>
</reference>
<dbReference type="PANTHER" id="PTHR35604:SF2">
    <property type="entry name" value="TRANSPOSASE INSH FOR INSERTION SEQUENCE ELEMENT IS5A-RELATED"/>
    <property type="match status" value="1"/>
</dbReference>
<comment type="function">
    <text evidence="1">Involved in the transposition of the insertion sequence IS5.</text>
</comment>
<dbReference type="PANTHER" id="PTHR35604">
    <property type="entry name" value="TRANSPOSASE INSH FOR INSERTION SEQUENCE ELEMENT IS5A-RELATED"/>
    <property type="match status" value="1"/>
</dbReference>
<dbReference type="Pfam" id="PF01609">
    <property type="entry name" value="DDE_Tnp_1"/>
    <property type="match status" value="1"/>
</dbReference>
<evidence type="ECO:0000256" key="2">
    <source>
        <dbReference type="ARBA" id="ARBA00023125"/>
    </source>
</evidence>
<dbReference type="InterPro" id="IPR002559">
    <property type="entry name" value="Transposase_11"/>
</dbReference>
<dbReference type="InterPro" id="IPR047959">
    <property type="entry name" value="Transpos_IS5"/>
</dbReference>
<evidence type="ECO:0000256" key="3">
    <source>
        <dbReference type="ARBA" id="ARBA00023172"/>
    </source>
</evidence>
<dbReference type="Proteomes" id="UP001174909">
    <property type="component" value="Unassembled WGS sequence"/>
</dbReference>
<name>A0AA35RJR8_GEOBA</name>
<evidence type="ECO:0000256" key="1">
    <source>
        <dbReference type="ARBA" id="ARBA00003544"/>
    </source>
</evidence>
<comment type="caution">
    <text evidence="6">The sequence shown here is derived from an EMBL/GenBank/DDBJ whole genome shotgun (WGS) entry which is preliminary data.</text>
</comment>
<dbReference type="AlphaFoldDB" id="A0AA35RJR8"/>
<dbReference type="GO" id="GO:0006313">
    <property type="term" value="P:DNA transposition"/>
    <property type="evidence" value="ECO:0007669"/>
    <property type="project" value="InterPro"/>
</dbReference>
<organism evidence="6 7">
    <name type="scientific">Geodia barretti</name>
    <name type="common">Barrett's horny sponge</name>
    <dbReference type="NCBI Taxonomy" id="519541"/>
    <lineage>
        <taxon>Eukaryota</taxon>
        <taxon>Metazoa</taxon>
        <taxon>Porifera</taxon>
        <taxon>Demospongiae</taxon>
        <taxon>Heteroscleromorpha</taxon>
        <taxon>Tetractinellida</taxon>
        <taxon>Astrophorina</taxon>
        <taxon>Geodiidae</taxon>
        <taxon>Geodia</taxon>
    </lineage>
</organism>
<dbReference type="NCBIfam" id="NF033581">
    <property type="entry name" value="transpos_IS5_4"/>
    <property type="match status" value="1"/>
</dbReference>
<keyword evidence="2" id="KW-0238">DNA-binding</keyword>
<evidence type="ECO:0000259" key="5">
    <source>
        <dbReference type="Pfam" id="PF05598"/>
    </source>
</evidence>
<dbReference type="GO" id="GO:0003677">
    <property type="term" value="F:DNA binding"/>
    <property type="evidence" value="ECO:0007669"/>
    <property type="project" value="UniProtKB-KW"/>
</dbReference>
<keyword evidence="7" id="KW-1185">Reference proteome</keyword>
<protein>
    <submittedName>
        <fullName evidence="6">Transposase InsH for insertion sequence element IS5H</fullName>
    </submittedName>
</protein>
<proteinExistence type="predicted"/>
<gene>
    <name evidence="6" type="ORF">GBAR_LOCUS7725</name>
</gene>
<sequence>MAQASFAELEHDLKKRRTRRELFLEKMDKLVPWERLERRIEPFYAKAGRGRRPYPLSVMLRVHCVQLFYNLSDPGMEDLLYEVESVRRFVGLRLTEALPDETTILNFRHLLEKHGLGEGLFEEINAHLASRGHRLRTGTIVDASIIDAPSSTKNRRRARDPEMHQTKKGKQWYFGMKAHIGVDAGSGLAHSLTTTAANASDVTQAGALLHGAETTAWGDAGYQGVEKRPEHRDGGVEWRVAMKPGRRRLLGEGVAEEAAEKRKASVRAKVEHPFLYVKRHFGYAKVRYRGVAKNRQRIALLLGFSNLLIAGRYATG</sequence>
<evidence type="ECO:0000313" key="6">
    <source>
        <dbReference type="EMBL" id="CAI8012018.1"/>
    </source>
</evidence>
<feature type="domain" description="Transposase InsH N-terminal" evidence="5">
    <location>
        <begin position="13"/>
        <end position="109"/>
    </location>
</feature>
<feature type="domain" description="Transposase IS4-like" evidence="4">
    <location>
        <begin position="136"/>
        <end position="307"/>
    </location>
</feature>
<dbReference type="InterPro" id="IPR008490">
    <property type="entry name" value="Transposase_InsH_N"/>
</dbReference>
<evidence type="ECO:0000259" key="4">
    <source>
        <dbReference type="Pfam" id="PF01609"/>
    </source>
</evidence>
<dbReference type="EMBL" id="CASHTH010001142">
    <property type="protein sequence ID" value="CAI8012018.1"/>
    <property type="molecule type" value="Genomic_DNA"/>
</dbReference>
<keyword evidence="3" id="KW-0233">DNA recombination</keyword>
<dbReference type="GO" id="GO:0004803">
    <property type="term" value="F:transposase activity"/>
    <property type="evidence" value="ECO:0007669"/>
    <property type="project" value="InterPro"/>
</dbReference>
<dbReference type="Pfam" id="PF05598">
    <property type="entry name" value="DUF772"/>
    <property type="match status" value="1"/>
</dbReference>
<evidence type="ECO:0000313" key="7">
    <source>
        <dbReference type="Proteomes" id="UP001174909"/>
    </source>
</evidence>
<accession>A0AA35RJR8</accession>